<proteinExistence type="predicted"/>
<dbReference type="Proteomes" id="UP000184310">
    <property type="component" value="Unassembled WGS sequence"/>
</dbReference>
<dbReference type="AlphaFoldDB" id="A0A1M6TVC3"/>
<reference evidence="1 2" key="1">
    <citation type="submission" date="2016-11" db="EMBL/GenBank/DDBJ databases">
        <authorList>
            <person name="Jaros S."/>
            <person name="Januszkiewicz K."/>
            <person name="Wedrychowicz H."/>
        </authorList>
    </citation>
    <scope>NUCLEOTIDE SEQUENCE [LARGE SCALE GENOMIC DNA]</scope>
    <source>
        <strain evidence="1 2">DSM 21758</strain>
    </source>
</reference>
<organism evidence="1 2">
    <name type="scientific">Clostridium cavendishii DSM 21758</name>
    <dbReference type="NCBI Taxonomy" id="1121302"/>
    <lineage>
        <taxon>Bacteria</taxon>
        <taxon>Bacillati</taxon>
        <taxon>Bacillota</taxon>
        <taxon>Clostridia</taxon>
        <taxon>Eubacteriales</taxon>
        <taxon>Clostridiaceae</taxon>
        <taxon>Clostridium</taxon>
    </lineage>
</organism>
<evidence type="ECO:0000313" key="1">
    <source>
        <dbReference type="EMBL" id="SHK60962.1"/>
    </source>
</evidence>
<protein>
    <submittedName>
        <fullName evidence="1">Uncharacterized protein</fullName>
    </submittedName>
</protein>
<dbReference type="RefSeq" id="WP_072992773.1">
    <property type="nucleotide sequence ID" value="NZ_FQZB01000021.1"/>
</dbReference>
<accession>A0A1M6TVC3</accession>
<evidence type="ECO:0000313" key="2">
    <source>
        <dbReference type="Proteomes" id="UP000184310"/>
    </source>
</evidence>
<sequence length="256" mass="29288">MLNISKIETMVSSVGSVSLDAIRTWYPKVPISDLKDAINKSEKIKLSGSKVTNKTISNNTTVEVNKSKNFKPNILDKNSKINSNKDILIASNKINENFPETKNIYSNLKYEDLYNIIQSYNEQVLSKHKELIENDESYKYNAILSFLKEKYDLTAIDNDNFNKLYLLHKKNTNAEIGYAILVPDFDEKVLALIQSHFPSDTVFVYYINSNSVDVDNIISTIFPKATTKIIEKYKMFFEIDTLSLEILQIKSTVGKN</sequence>
<gene>
    <name evidence="1" type="ORF">SAMN02745163_04126</name>
</gene>
<dbReference type="EMBL" id="FQZB01000021">
    <property type="protein sequence ID" value="SHK60962.1"/>
    <property type="molecule type" value="Genomic_DNA"/>
</dbReference>
<keyword evidence="2" id="KW-1185">Reference proteome</keyword>
<name>A0A1M6TVC3_9CLOT</name>